<dbReference type="Proteomes" id="UP000204609">
    <property type="component" value="Segment"/>
</dbReference>
<organism evidence="1 2">
    <name type="scientific">Gordonia phage OneUp</name>
    <dbReference type="NCBI Taxonomy" id="1838074"/>
    <lineage>
        <taxon>Viruses</taxon>
        <taxon>Duplodnaviria</taxon>
        <taxon>Heunggongvirae</taxon>
        <taxon>Uroviricota</taxon>
        <taxon>Caudoviricetes</taxon>
        <taxon>Oneupvirus</taxon>
        <taxon>Oneupvirus oneup</taxon>
    </lineage>
</organism>
<evidence type="ECO:0000313" key="1">
    <source>
        <dbReference type="EMBL" id="ANA86357.1"/>
    </source>
</evidence>
<gene>
    <name evidence="1" type="primary">22</name>
    <name evidence="1" type="ORF">PBI_ONEUP_22</name>
</gene>
<keyword evidence="2" id="KW-1185">Reference proteome</keyword>
<dbReference type="RefSeq" id="YP_009274439.1">
    <property type="nucleotide sequence ID" value="NC_030917.1"/>
</dbReference>
<dbReference type="OrthoDB" id="29031at10239"/>
<accession>A0A166Y8X9</accession>
<protein>
    <submittedName>
        <fullName evidence="1">Uncharacterized protein</fullName>
    </submittedName>
</protein>
<dbReference type="GeneID" id="28800480"/>
<dbReference type="KEGG" id="vg:28800480"/>
<evidence type="ECO:0000313" key="2">
    <source>
        <dbReference type="Proteomes" id="UP000204609"/>
    </source>
</evidence>
<sequence length="78" mass="9120">MSDENNLDVYEVSKLSVVRYLGIDGTFFTDVYWEDFRGGDDLTFEEKIALVERARQNAYMSEMDYEIVDWDDDDDGEG</sequence>
<name>A0A166Y8X9_9CAUD</name>
<proteinExistence type="predicted"/>
<reference evidence="2" key="1">
    <citation type="submission" date="2016-03" db="EMBL/GenBank/DDBJ databases">
        <authorList>
            <person name="Ploux O."/>
        </authorList>
    </citation>
    <scope>NUCLEOTIDE SEQUENCE [LARGE SCALE GENOMIC DNA]</scope>
</reference>
<dbReference type="EMBL" id="KU998245">
    <property type="protein sequence ID" value="ANA86357.1"/>
    <property type="molecule type" value="Genomic_DNA"/>
</dbReference>